<protein>
    <submittedName>
        <fullName evidence="2">Uncharacterized protein</fullName>
    </submittedName>
</protein>
<evidence type="ECO:0000256" key="1">
    <source>
        <dbReference type="SAM" id="MobiDB-lite"/>
    </source>
</evidence>
<gene>
    <name evidence="2" type="ORF">GOODEAATRI_025967</name>
</gene>
<reference evidence="2 3" key="1">
    <citation type="submission" date="2021-06" db="EMBL/GenBank/DDBJ databases">
        <authorList>
            <person name="Palmer J.M."/>
        </authorList>
    </citation>
    <scope>NUCLEOTIDE SEQUENCE [LARGE SCALE GENOMIC DNA]</scope>
    <source>
        <strain evidence="2 3">GA_2019</strain>
        <tissue evidence="2">Muscle</tissue>
    </source>
</reference>
<organism evidence="2 3">
    <name type="scientific">Goodea atripinnis</name>
    <dbReference type="NCBI Taxonomy" id="208336"/>
    <lineage>
        <taxon>Eukaryota</taxon>
        <taxon>Metazoa</taxon>
        <taxon>Chordata</taxon>
        <taxon>Craniata</taxon>
        <taxon>Vertebrata</taxon>
        <taxon>Euteleostomi</taxon>
        <taxon>Actinopterygii</taxon>
        <taxon>Neopterygii</taxon>
        <taxon>Teleostei</taxon>
        <taxon>Neoteleostei</taxon>
        <taxon>Acanthomorphata</taxon>
        <taxon>Ovalentaria</taxon>
        <taxon>Atherinomorphae</taxon>
        <taxon>Cyprinodontiformes</taxon>
        <taxon>Goodeidae</taxon>
        <taxon>Goodea</taxon>
    </lineage>
</organism>
<keyword evidence="3" id="KW-1185">Reference proteome</keyword>
<comment type="caution">
    <text evidence="2">The sequence shown here is derived from an EMBL/GenBank/DDBJ whole genome shotgun (WGS) entry which is preliminary data.</text>
</comment>
<accession>A0ABV0NDZ8</accession>
<dbReference type="EMBL" id="JAHRIO010033121">
    <property type="protein sequence ID" value="MEQ2169515.1"/>
    <property type="molecule type" value="Genomic_DNA"/>
</dbReference>
<dbReference type="Proteomes" id="UP001476798">
    <property type="component" value="Unassembled WGS sequence"/>
</dbReference>
<evidence type="ECO:0000313" key="2">
    <source>
        <dbReference type="EMBL" id="MEQ2169515.1"/>
    </source>
</evidence>
<evidence type="ECO:0000313" key="3">
    <source>
        <dbReference type="Proteomes" id="UP001476798"/>
    </source>
</evidence>
<proteinExistence type="predicted"/>
<sequence length="203" mass="23307">MKLSSAFNPSLREQQAVIVRRLGRILGLKVMLRKRTIRTMAKKNHQNNGQEEPSEHETSGAESDDSESLFSFPVQPATPHKPLKVGQRKGEKKAVEVFDIYRVSERMARDLTWGPVQAYIPEAGQRDYHIPAVWADRLEDKVKLRVKATVGEWANILMMPSYHTLATYQPLTSKFRTAYVGVVHDVMLRRLKKAAYKYTQKIE</sequence>
<name>A0ABV0NDZ8_9TELE</name>
<feature type="region of interest" description="Disordered" evidence="1">
    <location>
        <begin position="39"/>
        <end position="88"/>
    </location>
</feature>